<feature type="chain" id="PRO_5022070018" description="Right handed beta helix domain-containing protein" evidence="2">
    <location>
        <begin position="29"/>
        <end position="402"/>
    </location>
</feature>
<organism evidence="4 5">
    <name type="scientific">Thalassoglobus polymorphus</name>
    <dbReference type="NCBI Taxonomy" id="2527994"/>
    <lineage>
        <taxon>Bacteria</taxon>
        <taxon>Pseudomonadati</taxon>
        <taxon>Planctomycetota</taxon>
        <taxon>Planctomycetia</taxon>
        <taxon>Planctomycetales</taxon>
        <taxon>Planctomycetaceae</taxon>
        <taxon>Thalassoglobus</taxon>
    </lineage>
</organism>
<dbReference type="RefSeq" id="WP_197441641.1">
    <property type="nucleotide sequence ID" value="NZ_CP036267.1"/>
</dbReference>
<dbReference type="AlphaFoldDB" id="A0A517QNQ3"/>
<dbReference type="InterPro" id="IPR011050">
    <property type="entry name" value="Pectin_lyase_fold/virulence"/>
</dbReference>
<dbReference type="InterPro" id="IPR012334">
    <property type="entry name" value="Pectin_lyas_fold"/>
</dbReference>
<feature type="domain" description="Right handed beta helix" evidence="3">
    <location>
        <begin position="98"/>
        <end position="237"/>
    </location>
</feature>
<sequence precursor="true">MNRVCRHSIFHVKTIAILFACCSTSFPAQQETSEIEVTNRTELIGAINRAQPGSKILVAPGEYRGGLSFEKLRGTKGKPIVVEGRDPRQPPVITGGTSGIHLRSPEYIELRNLVFQGATGNGLNIDDGGGESPSARFVVLDKIHVKDVGPKGNRDGIKMSGVDDFVIKDCQVERWGDGGSAIDMVGCHYGEIKNCLFRYRSDIAASGVQMKGGSAEIVLHHCRFENAGSRAVNIGGSTGRDFFRPKNANYEAKSITVEDCTIIGSMSPISFVGVDGATVRYNSIYRPTRWVMRILQESQGPEFIRCRNGIFSNNIVTFRSDEVRTIVNVGGGTAPETFKFANNHWYCLDNPERSSRLRLPTTEEHGSYGLPPMFQNPEHGDFSLSDQSPVRNAGARQQTESE</sequence>
<reference evidence="4 5" key="1">
    <citation type="submission" date="2019-02" db="EMBL/GenBank/DDBJ databases">
        <title>Deep-cultivation of Planctomycetes and their phenomic and genomic characterization uncovers novel biology.</title>
        <authorList>
            <person name="Wiegand S."/>
            <person name="Jogler M."/>
            <person name="Boedeker C."/>
            <person name="Pinto D."/>
            <person name="Vollmers J."/>
            <person name="Rivas-Marin E."/>
            <person name="Kohn T."/>
            <person name="Peeters S.H."/>
            <person name="Heuer A."/>
            <person name="Rast P."/>
            <person name="Oberbeckmann S."/>
            <person name="Bunk B."/>
            <person name="Jeske O."/>
            <person name="Meyerdierks A."/>
            <person name="Storesund J.E."/>
            <person name="Kallscheuer N."/>
            <person name="Luecker S."/>
            <person name="Lage O.M."/>
            <person name="Pohl T."/>
            <person name="Merkel B.J."/>
            <person name="Hornburger P."/>
            <person name="Mueller R.-W."/>
            <person name="Bruemmer F."/>
            <person name="Labrenz M."/>
            <person name="Spormann A.M."/>
            <person name="Op den Camp H."/>
            <person name="Overmann J."/>
            <person name="Amann R."/>
            <person name="Jetten M.S.M."/>
            <person name="Mascher T."/>
            <person name="Medema M.H."/>
            <person name="Devos D.P."/>
            <person name="Kaster A.-K."/>
            <person name="Ovreas L."/>
            <person name="Rohde M."/>
            <person name="Galperin M.Y."/>
            <person name="Jogler C."/>
        </authorList>
    </citation>
    <scope>NUCLEOTIDE SEQUENCE [LARGE SCALE GENOMIC DNA]</scope>
    <source>
        <strain evidence="4 5">Mal48</strain>
    </source>
</reference>
<keyword evidence="5" id="KW-1185">Reference proteome</keyword>
<dbReference type="InterPro" id="IPR006626">
    <property type="entry name" value="PbH1"/>
</dbReference>
<dbReference type="InterPro" id="IPR039448">
    <property type="entry name" value="Beta_helix"/>
</dbReference>
<protein>
    <recommendedName>
        <fullName evidence="3">Right handed beta helix domain-containing protein</fullName>
    </recommendedName>
</protein>
<proteinExistence type="predicted"/>
<feature type="region of interest" description="Disordered" evidence="1">
    <location>
        <begin position="362"/>
        <end position="402"/>
    </location>
</feature>
<dbReference type="SMART" id="SM00710">
    <property type="entry name" value="PbH1"/>
    <property type="match status" value="6"/>
</dbReference>
<dbReference type="Pfam" id="PF13229">
    <property type="entry name" value="Beta_helix"/>
    <property type="match status" value="1"/>
</dbReference>
<evidence type="ECO:0000256" key="2">
    <source>
        <dbReference type="SAM" id="SignalP"/>
    </source>
</evidence>
<dbReference type="KEGG" id="tpol:Mal48_25160"/>
<feature type="signal peptide" evidence="2">
    <location>
        <begin position="1"/>
        <end position="28"/>
    </location>
</feature>
<dbReference type="SUPFAM" id="SSF51126">
    <property type="entry name" value="Pectin lyase-like"/>
    <property type="match status" value="1"/>
</dbReference>
<accession>A0A517QNQ3</accession>
<name>A0A517QNQ3_9PLAN</name>
<evidence type="ECO:0000313" key="5">
    <source>
        <dbReference type="Proteomes" id="UP000315724"/>
    </source>
</evidence>
<evidence type="ECO:0000259" key="3">
    <source>
        <dbReference type="Pfam" id="PF13229"/>
    </source>
</evidence>
<feature type="compositionally biased region" description="Polar residues" evidence="1">
    <location>
        <begin position="384"/>
        <end position="402"/>
    </location>
</feature>
<dbReference type="EMBL" id="CP036267">
    <property type="protein sequence ID" value="QDT33263.1"/>
    <property type="molecule type" value="Genomic_DNA"/>
</dbReference>
<keyword evidence="2" id="KW-0732">Signal</keyword>
<gene>
    <name evidence="4" type="ORF">Mal48_25160</name>
</gene>
<evidence type="ECO:0000313" key="4">
    <source>
        <dbReference type="EMBL" id="QDT33263.1"/>
    </source>
</evidence>
<dbReference type="Gene3D" id="2.160.20.10">
    <property type="entry name" value="Single-stranded right-handed beta-helix, Pectin lyase-like"/>
    <property type="match status" value="1"/>
</dbReference>
<dbReference type="Proteomes" id="UP000315724">
    <property type="component" value="Chromosome"/>
</dbReference>
<evidence type="ECO:0000256" key="1">
    <source>
        <dbReference type="SAM" id="MobiDB-lite"/>
    </source>
</evidence>